<dbReference type="SUPFAM" id="SSF50998">
    <property type="entry name" value="Quinoprotein alcohol dehydrogenase-like"/>
    <property type="match status" value="1"/>
</dbReference>
<dbReference type="PANTHER" id="PTHR34512:SF30">
    <property type="entry name" value="OUTER MEMBRANE PROTEIN ASSEMBLY FACTOR BAMB"/>
    <property type="match status" value="1"/>
</dbReference>
<dbReference type="PROSITE" id="PS51257">
    <property type="entry name" value="PROKAR_LIPOPROTEIN"/>
    <property type="match status" value="1"/>
</dbReference>
<sequence>MRKTTILAGLAGLTFLAACTEREAILPGERLGLREVLTTGAADPYRYEPPANSSRAASLPAAQVNAAWSQSAVSPAFRTTHAQLSLPLSPVWSSNIGAGDSRKVRLNVDPVTDGARIYTMSSDFTVMATANNGATVWSRSLVPPRDRESQAQGGGLAVANGVLYVSTGFGTLTALDAGSGGQIWEQDLNATATGAPTVSNGLVYVTSGDNNAWAIEAEDGRVRWEFEGLSGDINNVAGAPAPALGGDRVVFSFGSGTMQSTFQQGGLSLWSADLAGRRTGRAISSVDDISGDPLIAGDTVYAGSHSGRFAAFDLFSGERRWTIQEGALDMPWAAGDSVYFVSDLNELVRVDAATGERVWAVDLPGWVPTRRPMSRRDKSYANHGPILVGGHLAVASSDGLIRYFRPSDGALAGSTEIPGGATTRPIVAGGTMYVVSRKGTLHAFR</sequence>
<organism evidence="2 3">
    <name type="scientific">Roseivivax halotolerans</name>
    <dbReference type="NCBI Taxonomy" id="93684"/>
    <lineage>
        <taxon>Bacteria</taxon>
        <taxon>Pseudomonadati</taxon>
        <taxon>Pseudomonadota</taxon>
        <taxon>Alphaproteobacteria</taxon>
        <taxon>Rhodobacterales</taxon>
        <taxon>Roseobacteraceae</taxon>
        <taxon>Roseivivax</taxon>
    </lineage>
</organism>
<dbReference type="InterPro" id="IPR011047">
    <property type="entry name" value="Quinoprotein_ADH-like_sf"/>
</dbReference>
<name>A0A1I5ZF91_9RHOB</name>
<evidence type="ECO:0000313" key="3">
    <source>
        <dbReference type="Proteomes" id="UP000243106"/>
    </source>
</evidence>
<accession>A0A1I5ZF91</accession>
<dbReference type="EMBL" id="FOXV01000009">
    <property type="protein sequence ID" value="SFQ54807.1"/>
    <property type="molecule type" value="Genomic_DNA"/>
</dbReference>
<reference evidence="3" key="1">
    <citation type="submission" date="2016-10" db="EMBL/GenBank/DDBJ databases">
        <authorList>
            <person name="Varghese N."/>
            <person name="Submissions S."/>
        </authorList>
    </citation>
    <scope>NUCLEOTIDE SEQUENCE [LARGE SCALE GENOMIC DNA]</scope>
    <source>
        <strain evidence="3">JCM 10271</strain>
    </source>
</reference>
<dbReference type="InterPro" id="IPR018391">
    <property type="entry name" value="PQQ_b-propeller_rpt"/>
</dbReference>
<dbReference type="InterPro" id="IPR015943">
    <property type="entry name" value="WD40/YVTN_repeat-like_dom_sf"/>
</dbReference>
<gene>
    <name evidence="2" type="ORF">SAMN05421853_10992</name>
</gene>
<keyword evidence="3" id="KW-1185">Reference proteome</keyword>
<dbReference type="Pfam" id="PF13360">
    <property type="entry name" value="PQQ_2"/>
    <property type="match status" value="1"/>
</dbReference>
<evidence type="ECO:0000313" key="2">
    <source>
        <dbReference type="EMBL" id="SFQ54807.1"/>
    </source>
</evidence>
<protein>
    <submittedName>
        <fullName evidence="2">PQQ-like domain-containing protein</fullName>
    </submittedName>
</protein>
<proteinExistence type="predicted"/>
<dbReference type="Proteomes" id="UP000243106">
    <property type="component" value="Unassembled WGS sequence"/>
</dbReference>
<dbReference type="AlphaFoldDB" id="A0A1I5ZF91"/>
<dbReference type="STRING" id="93684.SAMN05421853_10992"/>
<dbReference type="RefSeq" id="WP_093013192.1">
    <property type="nucleotide sequence ID" value="NZ_FOXV01000009.1"/>
</dbReference>
<feature type="domain" description="Pyrrolo-quinoline quinone repeat" evidence="1">
    <location>
        <begin position="125"/>
        <end position="360"/>
    </location>
</feature>
<evidence type="ECO:0000259" key="1">
    <source>
        <dbReference type="Pfam" id="PF13360"/>
    </source>
</evidence>
<dbReference type="PANTHER" id="PTHR34512">
    <property type="entry name" value="CELL SURFACE PROTEIN"/>
    <property type="match status" value="1"/>
</dbReference>
<dbReference type="Gene3D" id="2.130.10.10">
    <property type="entry name" value="YVTN repeat-like/Quinoprotein amine dehydrogenase"/>
    <property type="match status" value="1"/>
</dbReference>
<dbReference type="SMART" id="SM00564">
    <property type="entry name" value="PQQ"/>
    <property type="match status" value="5"/>
</dbReference>
<dbReference type="InterPro" id="IPR002372">
    <property type="entry name" value="PQQ_rpt_dom"/>
</dbReference>